<dbReference type="GeneID" id="41601470"/>
<gene>
    <name evidence="1" type="ORF">MSTHC_0206</name>
</gene>
<name>A0A0E3H9Q7_METTE</name>
<sequence>MERRRGFYLQIAAILLVVLLVLPVSVALNHKVENILVDEIEKTNSALTYNGTEQIEQAPENLSEMETALISLNENRAQLNTSLEYMGDMIEVANSIFGEPDSSMSTNANMLKCLETMVEVLG</sequence>
<evidence type="ECO:0000313" key="1">
    <source>
        <dbReference type="EMBL" id="AKB14524.1"/>
    </source>
</evidence>
<dbReference type="AlphaFoldDB" id="A0A0E3H9Q7"/>
<dbReference type="KEGG" id="mthe:MSTHC_0206"/>
<dbReference type="PATRIC" id="fig|1434121.4.peg.258"/>
<proteinExistence type="predicted"/>
<dbReference type="RefSeq" id="WP_148704306.1">
    <property type="nucleotide sequence ID" value="NZ_CP009502.1"/>
</dbReference>
<organism evidence="1 2">
    <name type="scientific">Methanosarcina thermophila CHTI-55</name>
    <dbReference type="NCBI Taxonomy" id="1434121"/>
    <lineage>
        <taxon>Archaea</taxon>
        <taxon>Methanobacteriati</taxon>
        <taxon>Methanobacteriota</taxon>
        <taxon>Stenosarchaea group</taxon>
        <taxon>Methanomicrobia</taxon>
        <taxon>Methanosarcinales</taxon>
        <taxon>Methanosarcinaceae</taxon>
        <taxon>Methanosarcina</taxon>
    </lineage>
</organism>
<evidence type="ECO:0000313" key="2">
    <source>
        <dbReference type="Proteomes" id="UP000056925"/>
    </source>
</evidence>
<dbReference type="HOGENOM" id="CLU_2021546_0_0_2"/>
<reference evidence="1 2" key="1">
    <citation type="submission" date="2014-07" db="EMBL/GenBank/DDBJ databases">
        <title>Methanogenic archaea and the global carbon cycle.</title>
        <authorList>
            <person name="Henriksen J.R."/>
            <person name="Luke J."/>
            <person name="Reinhart S."/>
            <person name="Benedict M.N."/>
            <person name="Youngblut N.D."/>
            <person name="Metcalf M.E."/>
            <person name="Whitaker R.J."/>
            <person name="Metcalf W.W."/>
        </authorList>
    </citation>
    <scope>NUCLEOTIDE SEQUENCE [LARGE SCALE GENOMIC DNA]</scope>
    <source>
        <strain evidence="1 2">CHTI-55</strain>
    </source>
</reference>
<accession>A0A0E3H9Q7</accession>
<dbReference type="EMBL" id="CP009502">
    <property type="protein sequence ID" value="AKB14524.1"/>
    <property type="molecule type" value="Genomic_DNA"/>
</dbReference>
<protein>
    <submittedName>
        <fullName evidence="1">Uncharacterized protein</fullName>
    </submittedName>
</protein>
<dbReference type="Proteomes" id="UP000056925">
    <property type="component" value="Chromosome"/>
</dbReference>